<dbReference type="Pfam" id="PF07790">
    <property type="entry name" value="Pilin_N"/>
    <property type="match status" value="1"/>
</dbReference>
<keyword evidence="4" id="KW-1185">Reference proteome</keyword>
<organism evidence="3 4">
    <name type="scientific">Methanoculleus palmolei</name>
    <dbReference type="NCBI Taxonomy" id="72612"/>
    <lineage>
        <taxon>Archaea</taxon>
        <taxon>Methanobacteriati</taxon>
        <taxon>Methanobacteriota</taxon>
        <taxon>Stenosarchaea group</taxon>
        <taxon>Methanomicrobia</taxon>
        <taxon>Methanomicrobiales</taxon>
        <taxon>Methanomicrobiaceae</taxon>
        <taxon>Methanoculleus</taxon>
    </lineage>
</organism>
<evidence type="ECO:0000256" key="1">
    <source>
        <dbReference type="SAM" id="Phobius"/>
    </source>
</evidence>
<dbReference type="AlphaFoldDB" id="A0ABD8A7K5"/>
<dbReference type="EMBL" id="CP137641">
    <property type="protein sequence ID" value="WOX55512.1"/>
    <property type="molecule type" value="Genomic_DNA"/>
</dbReference>
<evidence type="ECO:0000313" key="4">
    <source>
        <dbReference type="Proteomes" id="UP001626603"/>
    </source>
</evidence>
<dbReference type="Proteomes" id="UP001626603">
    <property type="component" value="Chromosome"/>
</dbReference>
<gene>
    <name evidence="3" type="ORF">R6Y95_08570</name>
</gene>
<evidence type="ECO:0000259" key="2">
    <source>
        <dbReference type="Pfam" id="PF07790"/>
    </source>
</evidence>
<dbReference type="NCBIfam" id="TIGR02537">
    <property type="entry name" value="arch_flag_Nterm"/>
    <property type="match status" value="1"/>
</dbReference>
<protein>
    <submittedName>
        <fullName evidence="3">Type IV pilin N-terminal domain-containing protein</fullName>
    </submittedName>
</protein>
<feature type="transmembrane region" description="Helical" evidence="1">
    <location>
        <begin position="12"/>
        <end position="35"/>
    </location>
</feature>
<proteinExistence type="predicted"/>
<evidence type="ECO:0000313" key="3">
    <source>
        <dbReference type="EMBL" id="WOX55512.1"/>
    </source>
</evidence>
<sequence>MKHLLTKDEAVSPVIGVMLMLVVTIIIAAVVSAFAGGMTGDVQKAPQASVVPTEFVVKGVIDTDATSAFGQGIAQPDQGTGAAADIYVIFEHKGGDPLNLDMVELRLGKLSEPQVSSLISRALTPQTGSALVTSQGNFGTIGDKSLIPGWSAGWDKYLEKYSDRENIVIAPGDRFVLHADYGAKTGSQYISWHQEGGAYPFPIKQGDVLTYDLIDKNSRKVISSGQIPVPEFTVATS</sequence>
<keyword evidence="1" id="KW-0472">Membrane</keyword>
<accession>A0ABD8A7K5</accession>
<name>A0ABD8A7K5_9EURY</name>
<reference evidence="3 4" key="1">
    <citation type="submission" date="2023-10" db="EMBL/GenBank/DDBJ databases">
        <title>The complete genome sequence of Methanoculleus palmolei DSM 4273.</title>
        <authorList>
            <person name="Lai S.-J."/>
            <person name="You Y.-T."/>
            <person name="Chen S.-C."/>
        </authorList>
    </citation>
    <scope>NUCLEOTIDE SEQUENCE [LARGE SCALE GENOMIC DNA]</scope>
    <source>
        <strain evidence="3 4">DSM 4273</strain>
    </source>
</reference>
<dbReference type="InterPro" id="IPR012859">
    <property type="entry name" value="Pilin_N_archaeal"/>
</dbReference>
<keyword evidence="1" id="KW-1133">Transmembrane helix</keyword>
<dbReference type="InterPro" id="IPR013373">
    <property type="entry name" value="Flagellin/pilin_N_arc"/>
</dbReference>
<keyword evidence="1" id="KW-0812">Transmembrane</keyword>
<feature type="domain" description="Archaeal Type IV pilin N-terminal" evidence="2">
    <location>
        <begin position="9"/>
        <end position="105"/>
    </location>
</feature>